<dbReference type="CDD" id="cd01948">
    <property type="entry name" value="EAL"/>
    <property type="match status" value="1"/>
</dbReference>
<dbReference type="SMART" id="SM00086">
    <property type="entry name" value="PAC"/>
    <property type="match status" value="2"/>
</dbReference>
<protein>
    <recommendedName>
        <fullName evidence="9">Diguanylate cyclase</fullName>
    </recommendedName>
</protein>
<organism evidence="7 8">
    <name type="scientific">Candidatus Thiodiazotropha endoloripes</name>
    <dbReference type="NCBI Taxonomy" id="1818881"/>
    <lineage>
        <taxon>Bacteria</taxon>
        <taxon>Pseudomonadati</taxon>
        <taxon>Pseudomonadota</taxon>
        <taxon>Gammaproteobacteria</taxon>
        <taxon>Chromatiales</taxon>
        <taxon>Sedimenticolaceae</taxon>
        <taxon>Candidatus Thiodiazotropha</taxon>
    </lineage>
</organism>
<dbReference type="STRING" id="1818881.A3196_08545"/>
<feature type="transmembrane region" description="Helical" evidence="1">
    <location>
        <begin position="305"/>
        <end position="324"/>
    </location>
</feature>
<dbReference type="InterPro" id="IPR000014">
    <property type="entry name" value="PAS"/>
</dbReference>
<dbReference type="PROSITE" id="PS50887">
    <property type="entry name" value="GGDEF"/>
    <property type="match status" value="1"/>
</dbReference>
<dbReference type="PROSITE" id="PS50883">
    <property type="entry name" value="EAL"/>
    <property type="match status" value="1"/>
</dbReference>
<keyword evidence="1" id="KW-0472">Membrane</keyword>
<evidence type="ECO:0000256" key="1">
    <source>
        <dbReference type="SAM" id="Phobius"/>
    </source>
</evidence>
<feature type="domain" description="PAS" evidence="2">
    <location>
        <begin position="514"/>
        <end position="566"/>
    </location>
</feature>
<dbReference type="Gene3D" id="6.10.340.10">
    <property type="match status" value="1"/>
</dbReference>
<dbReference type="Pfam" id="PF00563">
    <property type="entry name" value="EAL"/>
    <property type="match status" value="1"/>
</dbReference>
<dbReference type="GO" id="GO:0016020">
    <property type="term" value="C:membrane"/>
    <property type="evidence" value="ECO:0007669"/>
    <property type="project" value="InterPro"/>
</dbReference>
<dbReference type="InterPro" id="IPR000160">
    <property type="entry name" value="GGDEF_dom"/>
</dbReference>
<dbReference type="SMART" id="SM00091">
    <property type="entry name" value="PAS"/>
    <property type="match status" value="2"/>
</dbReference>
<dbReference type="PROSITE" id="PS50113">
    <property type="entry name" value="PAC"/>
    <property type="match status" value="2"/>
</dbReference>
<dbReference type="InterPro" id="IPR035919">
    <property type="entry name" value="EAL_sf"/>
</dbReference>
<dbReference type="InterPro" id="IPR001633">
    <property type="entry name" value="EAL_dom"/>
</dbReference>
<feature type="domain" description="HAMP" evidence="5">
    <location>
        <begin position="326"/>
        <end position="378"/>
    </location>
</feature>
<proteinExistence type="predicted"/>
<dbReference type="PANTHER" id="PTHR44757">
    <property type="entry name" value="DIGUANYLATE CYCLASE DGCP"/>
    <property type="match status" value="1"/>
</dbReference>
<dbReference type="EMBL" id="LVJZ01000003">
    <property type="protein sequence ID" value="ODB96799.1"/>
    <property type="molecule type" value="Genomic_DNA"/>
</dbReference>
<dbReference type="GO" id="GO:0007165">
    <property type="term" value="P:signal transduction"/>
    <property type="evidence" value="ECO:0007669"/>
    <property type="project" value="InterPro"/>
</dbReference>
<reference evidence="7 8" key="1">
    <citation type="submission" date="2016-03" db="EMBL/GenBank/DDBJ databases">
        <title>Chemosynthetic sulphur-oxidizing symbionts of marine invertebrate animals are capable of nitrogen fixation.</title>
        <authorList>
            <person name="Petersen J.M."/>
            <person name="Kemper A."/>
            <person name="Gruber-Vodicka H."/>
            <person name="Cardini U."/>
            <person name="Geest Mvander."/>
            <person name="Kleiner M."/>
            <person name="Bulgheresi S."/>
            <person name="Fussmann M."/>
            <person name="Herbold C."/>
            <person name="Seah B.K.B."/>
            <person name="Antony C.Paul."/>
            <person name="Liu D."/>
            <person name="Belitz A."/>
            <person name="Weber M."/>
        </authorList>
    </citation>
    <scope>NUCLEOTIDE SEQUENCE [LARGE SCALE GENOMIC DNA]</scope>
    <source>
        <strain evidence="7">G_D</strain>
    </source>
</reference>
<dbReference type="Gene3D" id="3.20.20.450">
    <property type="entry name" value="EAL domain"/>
    <property type="match status" value="1"/>
</dbReference>
<keyword evidence="1" id="KW-1133">Transmembrane helix</keyword>
<dbReference type="InterPro" id="IPR013767">
    <property type="entry name" value="PAS_fold"/>
</dbReference>
<dbReference type="PROSITE" id="PS50112">
    <property type="entry name" value="PAS"/>
    <property type="match status" value="2"/>
</dbReference>
<keyword evidence="8" id="KW-1185">Reference proteome</keyword>
<dbReference type="InterPro" id="IPR013655">
    <property type="entry name" value="PAS_fold_3"/>
</dbReference>
<dbReference type="SUPFAM" id="SSF55073">
    <property type="entry name" value="Nucleotide cyclase"/>
    <property type="match status" value="1"/>
</dbReference>
<dbReference type="GO" id="GO:0006355">
    <property type="term" value="P:regulation of DNA-templated transcription"/>
    <property type="evidence" value="ECO:0007669"/>
    <property type="project" value="InterPro"/>
</dbReference>
<dbReference type="SMART" id="SM00267">
    <property type="entry name" value="GGDEF"/>
    <property type="match status" value="1"/>
</dbReference>
<dbReference type="SUPFAM" id="SSF55785">
    <property type="entry name" value="PYP-like sensor domain (PAS domain)"/>
    <property type="match status" value="2"/>
</dbReference>
<dbReference type="Gene3D" id="3.30.70.270">
    <property type="match status" value="1"/>
</dbReference>
<evidence type="ECO:0000313" key="8">
    <source>
        <dbReference type="Proteomes" id="UP000094849"/>
    </source>
</evidence>
<comment type="caution">
    <text evidence="7">The sequence shown here is derived from an EMBL/GenBank/DDBJ whole genome shotgun (WGS) entry which is preliminary data.</text>
</comment>
<sequence>MHKRYGRLKIISKIWIFIVLFILIMSISLVVLQRTLHTTYELVKEVADTHLNDLTDNATKTRQLAVISSDINRLTRTYSTSNNTLAEEGKQISIYLSHITDDIDNQTLITQLKSYSNAFELFLNYSRNINNLKSELDNLFSSAQSEITLLENLISTGMIDSALYGADHDYYDQLLSLVTGYRESILIIDKMTTELLTPANSENVGNNDLYDELYSLYLRVQTITASMPEVSVHGRNLSLYIQQYKEHIKALITELIALNKSLHQLALSESSIHLLIAQTEEEASLAAEQIRHEIDVLFIDVLTRMGIFMLIMVIMIITIMYYMLRRHIEKPLNTLTGIVSEIGVDHLDKAIILGRDDEWKTIENALNEMSKKLAKSYSELEVSRTSYHALVNNVPGIVYRCRNDTNWTMEYLSDEFSGLTGYDISEVLGNREISYSDIIHPLDRDKVEQKVNKAVEQRVPFTLEYRIIKKDGEVRWVYEQGRAIDFLSTTDLKFNGIILDITQQKQLMDALAESETRYRLLLEHTTEGIFGFDENGITTFINQAASEMLGYRPDEIVGSNNHHLIHHSMMDGTAIPEEECCMMRPIKDGCEYHVEDEVLWNKGGTPFPVEYWSAPVWGDGKVIGSVVSFHDISERKRSEKNMQHLAYHDLMTGLPNRVMFNMELKQVLAQFRRRDELFAVHLLDLDHFKEVNDRLGHPMGDKLLKQVSLRLLQAIRETDMLSRLGGDEFALIQRNLESVSDASYLASKILDVVNEEFIIDDNTIYIDTSIGIFIPETKSIKQEDVLSKADLALYKAKEAGRGMFTFFGDEMSLQMHNELSLSHDLIVALKQNEFFLQYQPQFDAVSKEISGVEALVRWNHPKRGVLMPVDFIHIAEKRGMIKQISDWVLYEACKQAKLWSDRQYHFGRIAINLCAKQVNDTMFQQSIENLLTISGLPADLLELEFTETVFMEATDDTKQSIRQLSKLGVHFAIDDFGTGFSSLSYLHRFKVDKLKIDKEFIHDVNQHRHDAEIAKAAIALGKSLELTVVAEGVETQEQVDFLLQHDCDLLQGFLYGQPVSAEEFETRYLGKLVGA</sequence>
<evidence type="ECO:0000313" key="7">
    <source>
        <dbReference type="EMBL" id="ODB96799.1"/>
    </source>
</evidence>
<dbReference type="CDD" id="cd01949">
    <property type="entry name" value="GGDEF"/>
    <property type="match status" value="1"/>
</dbReference>
<dbReference type="Proteomes" id="UP000094849">
    <property type="component" value="Unassembled WGS sequence"/>
</dbReference>
<name>A0A1E2UQ20_9GAMM</name>
<dbReference type="RefSeq" id="WP_069024368.1">
    <property type="nucleotide sequence ID" value="NZ_LVJZ01000003.1"/>
</dbReference>
<dbReference type="SUPFAM" id="SSF141868">
    <property type="entry name" value="EAL domain-like"/>
    <property type="match status" value="1"/>
</dbReference>
<dbReference type="InterPro" id="IPR043128">
    <property type="entry name" value="Rev_trsase/Diguanyl_cyclase"/>
</dbReference>
<keyword evidence="1" id="KW-0812">Transmembrane</keyword>
<dbReference type="InterPro" id="IPR001610">
    <property type="entry name" value="PAC"/>
</dbReference>
<dbReference type="SMART" id="SM00052">
    <property type="entry name" value="EAL"/>
    <property type="match status" value="1"/>
</dbReference>
<accession>A0A1E2UQ20</accession>
<evidence type="ECO:0000259" key="5">
    <source>
        <dbReference type="PROSITE" id="PS50885"/>
    </source>
</evidence>
<dbReference type="InterPro" id="IPR029787">
    <property type="entry name" value="Nucleotide_cyclase"/>
</dbReference>
<dbReference type="PANTHER" id="PTHR44757:SF2">
    <property type="entry name" value="BIOFILM ARCHITECTURE MAINTENANCE PROTEIN MBAA"/>
    <property type="match status" value="1"/>
</dbReference>
<dbReference type="InterPro" id="IPR052155">
    <property type="entry name" value="Biofilm_reg_signaling"/>
</dbReference>
<dbReference type="NCBIfam" id="TIGR00254">
    <property type="entry name" value="GGDEF"/>
    <property type="match status" value="1"/>
</dbReference>
<dbReference type="AlphaFoldDB" id="A0A1E2UQ20"/>
<evidence type="ECO:0008006" key="9">
    <source>
        <dbReference type="Google" id="ProtNLM"/>
    </source>
</evidence>
<feature type="domain" description="PAS" evidence="2">
    <location>
        <begin position="383"/>
        <end position="458"/>
    </location>
</feature>
<dbReference type="Pfam" id="PF00989">
    <property type="entry name" value="PAS"/>
    <property type="match status" value="1"/>
</dbReference>
<dbReference type="NCBIfam" id="TIGR00229">
    <property type="entry name" value="sensory_box"/>
    <property type="match status" value="2"/>
</dbReference>
<evidence type="ECO:0000259" key="4">
    <source>
        <dbReference type="PROSITE" id="PS50883"/>
    </source>
</evidence>
<feature type="domain" description="EAL" evidence="4">
    <location>
        <begin position="818"/>
        <end position="1072"/>
    </location>
</feature>
<dbReference type="CDD" id="cd00130">
    <property type="entry name" value="PAS"/>
    <property type="match status" value="2"/>
</dbReference>
<feature type="transmembrane region" description="Helical" evidence="1">
    <location>
        <begin position="12"/>
        <end position="32"/>
    </location>
</feature>
<dbReference type="Pfam" id="PF00990">
    <property type="entry name" value="GGDEF"/>
    <property type="match status" value="1"/>
</dbReference>
<feature type="domain" description="GGDEF" evidence="6">
    <location>
        <begin position="676"/>
        <end position="809"/>
    </location>
</feature>
<evidence type="ECO:0000259" key="6">
    <source>
        <dbReference type="PROSITE" id="PS50887"/>
    </source>
</evidence>
<dbReference type="PROSITE" id="PS50885">
    <property type="entry name" value="HAMP"/>
    <property type="match status" value="1"/>
</dbReference>
<dbReference type="InterPro" id="IPR003660">
    <property type="entry name" value="HAMP_dom"/>
</dbReference>
<dbReference type="InterPro" id="IPR000700">
    <property type="entry name" value="PAS-assoc_C"/>
</dbReference>
<feature type="domain" description="PAC" evidence="3">
    <location>
        <begin position="592"/>
        <end position="644"/>
    </location>
</feature>
<dbReference type="Pfam" id="PF08447">
    <property type="entry name" value="PAS_3"/>
    <property type="match status" value="1"/>
</dbReference>
<dbReference type="Gene3D" id="3.30.450.20">
    <property type="entry name" value="PAS domain"/>
    <property type="match status" value="2"/>
</dbReference>
<evidence type="ECO:0000259" key="2">
    <source>
        <dbReference type="PROSITE" id="PS50112"/>
    </source>
</evidence>
<feature type="domain" description="PAC" evidence="3">
    <location>
        <begin position="461"/>
        <end position="513"/>
    </location>
</feature>
<gene>
    <name evidence="7" type="ORF">A3196_08545</name>
</gene>
<dbReference type="InterPro" id="IPR035965">
    <property type="entry name" value="PAS-like_dom_sf"/>
</dbReference>
<evidence type="ECO:0000259" key="3">
    <source>
        <dbReference type="PROSITE" id="PS50113"/>
    </source>
</evidence>